<dbReference type="EMBL" id="BPQB01000056">
    <property type="protein sequence ID" value="GJE96129.1"/>
    <property type="molecule type" value="Genomic_DNA"/>
</dbReference>
<comment type="caution">
    <text evidence="1">The sequence shown here is derived from an EMBL/GenBank/DDBJ whole genome shotgun (WGS) entry which is preliminary data.</text>
</comment>
<protein>
    <submittedName>
        <fullName evidence="1">Uncharacterized protein</fullName>
    </submittedName>
</protein>
<dbReference type="Proteomes" id="UP000703269">
    <property type="component" value="Unassembled WGS sequence"/>
</dbReference>
<keyword evidence="2" id="KW-1185">Reference proteome</keyword>
<evidence type="ECO:0000313" key="1">
    <source>
        <dbReference type="EMBL" id="GJE96129.1"/>
    </source>
</evidence>
<accession>A0A9P3LIX8</accession>
<sequence>MSLSHRSWLCGFLAEAKAFVQRSKRRHAYYPVTYDSVPSPAYQARFSVALKNSVWTYGAVIWASRSNRFLGRVVYTTGHEMWNADK</sequence>
<evidence type="ECO:0000313" key="2">
    <source>
        <dbReference type="Proteomes" id="UP000703269"/>
    </source>
</evidence>
<reference evidence="1 2" key="1">
    <citation type="submission" date="2021-08" db="EMBL/GenBank/DDBJ databases">
        <title>Draft Genome Sequence of Phanerochaete sordida strain YK-624.</title>
        <authorList>
            <person name="Mori T."/>
            <person name="Dohra H."/>
            <person name="Suzuki T."/>
            <person name="Kawagishi H."/>
            <person name="Hirai H."/>
        </authorList>
    </citation>
    <scope>NUCLEOTIDE SEQUENCE [LARGE SCALE GENOMIC DNA]</scope>
    <source>
        <strain evidence="1 2">YK-624</strain>
    </source>
</reference>
<name>A0A9P3LIX8_9APHY</name>
<organism evidence="1 2">
    <name type="scientific">Phanerochaete sordida</name>
    <dbReference type="NCBI Taxonomy" id="48140"/>
    <lineage>
        <taxon>Eukaryota</taxon>
        <taxon>Fungi</taxon>
        <taxon>Dikarya</taxon>
        <taxon>Basidiomycota</taxon>
        <taxon>Agaricomycotina</taxon>
        <taxon>Agaricomycetes</taxon>
        <taxon>Polyporales</taxon>
        <taxon>Phanerochaetaceae</taxon>
        <taxon>Phanerochaete</taxon>
    </lineage>
</organism>
<dbReference type="AlphaFoldDB" id="A0A9P3LIX8"/>
<proteinExistence type="predicted"/>
<gene>
    <name evidence="1" type="ORF">PsYK624_123220</name>
</gene>